<dbReference type="CDD" id="cd06261">
    <property type="entry name" value="TM_PBP2"/>
    <property type="match status" value="1"/>
</dbReference>
<evidence type="ECO:0000256" key="3">
    <source>
        <dbReference type="ARBA" id="ARBA00022475"/>
    </source>
</evidence>
<gene>
    <name evidence="9" type="ORF">R5A26_07940</name>
</gene>
<keyword evidence="6 7" id="KW-0472">Membrane</keyword>
<evidence type="ECO:0000256" key="6">
    <source>
        <dbReference type="ARBA" id="ARBA00023136"/>
    </source>
</evidence>
<proteinExistence type="inferred from homology"/>
<comment type="similarity">
    <text evidence="7">Belongs to the binding-protein-dependent transport system permease family.</text>
</comment>
<feature type="transmembrane region" description="Helical" evidence="7">
    <location>
        <begin position="40"/>
        <end position="61"/>
    </location>
</feature>
<dbReference type="SUPFAM" id="SSF161098">
    <property type="entry name" value="MetI-like"/>
    <property type="match status" value="1"/>
</dbReference>
<keyword evidence="10" id="KW-1185">Reference proteome</keyword>
<dbReference type="InterPro" id="IPR000515">
    <property type="entry name" value="MetI-like"/>
</dbReference>
<dbReference type="PROSITE" id="PS50928">
    <property type="entry name" value="ABC_TM1"/>
    <property type="match status" value="1"/>
</dbReference>
<comment type="subcellular location">
    <subcellularLocation>
        <location evidence="1 7">Cell membrane</location>
        <topology evidence="1 7">Multi-pass membrane protein</topology>
    </subcellularLocation>
</comment>
<dbReference type="Pfam" id="PF00528">
    <property type="entry name" value="BPD_transp_1"/>
    <property type="match status" value="1"/>
</dbReference>
<dbReference type="PANTHER" id="PTHR30193:SF37">
    <property type="entry name" value="INNER MEMBRANE ABC TRANSPORTER PERMEASE PROTEIN YCJO"/>
    <property type="match status" value="1"/>
</dbReference>
<evidence type="ECO:0000256" key="5">
    <source>
        <dbReference type="ARBA" id="ARBA00022989"/>
    </source>
</evidence>
<evidence type="ECO:0000256" key="1">
    <source>
        <dbReference type="ARBA" id="ARBA00004651"/>
    </source>
</evidence>
<keyword evidence="5 7" id="KW-1133">Transmembrane helix</keyword>
<comment type="caution">
    <text evidence="9">The sequence shown here is derived from an EMBL/GenBank/DDBJ whole genome shotgun (WGS) entry which is preliminary data.</text>
</comment>
<feature type="transmembrane region" description="Helical" evidence="7">
    <location>
        <begin position="184"/>
        <end position="207"/>
    </location>
</feature>
<feature type="transmembrane region" description="Helical" evidence="7">
    <location>
        <begin position="135"/>
        <end position="156"/>
    </location>
</feature>
<protein>
    <submittedName>
        <fullName evidence="9">Sugar ABC transporter permease</fullName>
    </submittedName>
</protein>
<keyword evidence="3" id="KW-1003">Cell membrane</keyword>
<feature type="transmembrane region" description="Helical" evidence="7">
    <location>
        <begin position="288"/>
        <end position="312"/>
    </location>
</feature>
<sequence length="321" mass="35632">MVDTATMDAIDATRVKDRAQDDDRVRTSRRTRLRSKANQPWWFALPALAVFGVFFLLPNLLNFVYPFTDWSAFHSQIGFVGLSNFSTILHDGSMARDIRITLEYAVLVAVFQNGFGLALALLLERDTRFNRFFRAVFFLPVLISALAVGYIFRALLAQDGALNSVLSSLAGHHVDTPWLGSTTWTLVVVTLIHGWKWMGLAMLIYLAGLKSMPGDVLEAARIDGAGWWRTFWSVRFPLLAPAVTFNVTTALIGSMNTFDIVQATTGGGPGGETEVFNIYMFRIFGQGLYAQASAMSLVLFLIVVVLAVPVIVGLRRRENNQ</sequence>
<dbReference type="InterPro" id="IPR035906">
    <property type="entry name" value="MetI-like_sf"/>
</dbReference>
<evidence type="ECO:0000256" key="7">
    <source>
        <dbReference type="RuleBase" id="RU363032"/>
    </source>
</evidence>
<feature type="transmembrane region" description="Helical" evidence="7">
    <location>
        <begin position="104"/>
        <end position="123"/>
    </location>
</feature>
<dbReference type="Proteomes" id="UP001187346">
    <property type="component" value="Unassembled WGS sequence"/>
</dbReference>
<keyword evidence="2 7" id="KW-0813">Transport</keyword>
<feature type="domain" description="ABC transmembrane type-1" evidence="8">
    <location>
        <begin position="98"/>
        <end position="310"/>
    </location>
</feature>
<organism evidence="9 10">
    <name type="scientific">Streptomyces prunicolor</name>
    <dbReference type="NCBI Taxonomy" id="67348"/>
    <lineage>
        <taxon>Bacteria</taxon>
        <taxon>Bacillati</taxon>
        <taxon>Actinomycetota</taxon>
        <taxon>Actinomycetes</taxon>
        <taxon>Kitasatosporales</taxon>
        <taxon>Streptomycetaceae</taxon>
        <taxon>Streptomyces</taxon>
    </lineage>
</organism>
<evidence type="ECO:0000256" key="2">
    <source>
        <dbReference type="ARBA" id="ARBA00022448"/>
    </source>
</evidence>
<dbReference type="EMBL" id="JAWMAJ010000019">
    <property type="protein sequence ID" value="MDV7215880.1"/>
    <property type="molecule type" value="Genomic_DNA"/>
</dbReference>
<dbReference type="InterPro" id="IPR051393">
    <property type="entry name" value="ABC_transporter_permease"/>
</dbReference>
<evidence type="ECO:0000313" key="10">
    <source>
        <dbReference type="Proteomes" id="UP001187346"/>
    </source>
</evidence>
<evidence type="ECO:0000256" key="4">
    <source>
        <dbReference type="ARBA" id="ARBA00022692"/>
    </source>
</evidence>
<dbReference type="PANTHER" id="PTHR30193">
    <property type="entry name" value="ABC TRANSPORTER PERMEASE PROTEIN"/>
    <property type="match status" value="1"/>
</dbReference>
<evidence type="ECO:0000259" key="8">
    <source>
        <dbReference type="PROSITE" id="PS50928"/>
    </source>
</evidence>
<name>A0ABU4F700_9ACTN</name>
<reference evidence="9 10" key="1">
    <citation type="submission" date="2023-10" db="EMBL/GenBank/DDBJ databases">
        <title>Characterization of rhizosphere-enriched actinobacteria from wheat plants lab-grown on chernevaya soil.</title>
        <authorList>
            <person name="Tikhonova E.N."/>
            <person name="Konopkin A."/>
            <person name="Kravchenko I.K."/>
        </authorList>
    </citation>
    <scope>NUCLEOTIDE SEQUENCE [LARGE SCALE GENOMIC DNA]</scope>
    <source>
        <strain evidence="9 10">RR29</strain>
    </source>
</reference>
<accession>A0ABU4F700</accession>
<dbReference type="RefSeq" id="WP_266866404.1">
    <property type="nucleotide sequence ID" value="NZ_JAPEMW010000001.1"/>
</dbReference>
<keyword evidence="4 7" id="KW-0812">Transmembrane</keyword>
<dbReference type="Gene3D" id="1.10.3720.10">
    <property type="entry name" value="MetI-like"/>
    <property type="match status" value="1"/>
</dbReference>
<evidence type="ECO:0000313" key="9">
    <source>
        <dbReference type="EMBL" id="MDV7215880.1"/>
    </source>
</evidence>